<accession>A0A8C5WH83</accession>
<sequence length="255" mass="29146">MIYFLAVPALLPRRVNAPPLRPDPLPLLTGDLLHPPLSTMFCNRRKIVGIFSREAVEVYQWLIDELVKFKNVKDVRPVYVSSRLEDLRQHTTKCDFAIVYHSQTRGRINVTDVTDSLYDSELEYLSRSFGKANVLVVIDDLDDSSDTMKRQILENQQSIKQYAHNLFLFTRDERFSEAESKCGKLNHIQKIIQGRFIPFDENTVIMNQDNFRHRSLSTTILSGCAHPAACASSIPTCKPTQTENTDKLKTSQSQA</sequence>
<organism evidence="1 2">
    <name type="scientific">Leptobrachium leishanense</name>
    <name type="common">Leishan spiny toad</name>
    <dbReference type="NCBI Taxonomy" id="445787"/>
    <lineage>
        <taxon>Eukaryota</taxon>
        <taxon>Metazoa</taxon>
        <taxon>Chordata</taxon>
        <taxon>Craniata</taxon>
        <taxon>Vertebrata</taxon>
        <taxon>Euteleostomi</taxon>
        <taxon>Amphibia</taxon>
        <taxon>Batrachia</taxon>
        <taxon>Anura</taxon>
        <taxon>Pelobatoidea</taxon>
        <taxon>Megophryidae</taxon>
        <taxon>Leptobrachium</taxon>
    </lineage>
</organism>
<dbReference type="AlphaFoldDB" id="A0A8C5WH83"/>
<dbReference type="Proteomes" id="UP000694569">
    <property type="component" value="Unplaced"/>
</dbReference>
<reference evidence="1" key="2">
    <citation type="submission" date="2025-09" db="UniProtKB">
        <authorList>
            <consortium name="Ensembl"/>
        </authorList>
    </citation>
    <scope>IDENTIFICATION</scope>
</reference>
<protein>
    <submittedName>
        <fullName evidence="1">Uncharacterized protein</fullName>
    </submittedName>
</protein>
<dbReference type="Ensembl" id="ENSLLET00000039594.1">
    <property type="protein sequence ID" value="ENSLLEP00000038112.1"/>
    <property type="gene ID" value="ENSLLEG00000024162.1"/>
</dbReference>
<reference evidence="1" key="1">
    <citation type="submission" date="2025-08" db="UniProtKB">
        <authorList>
            <consortium name="Ensembl"/>
        </authorList>
    </citation>
    <scope>IDENTIFICATION</scope>
</reference>
<name>A0A8C5WH83_9ANUR</name>
<proteinExistence type="predicted"/>
<keyword evidence="2" id="KW-1185">Reference proteome</keyword>
<evidence type="ECO:0000313" key="2">
    <source>
        <dbReference type="Proteomes" id="UP000694569"/>
    </source>
</evidence>
<evidence type="ECO:0000313" key="1">
    <source>
        <dbReference type="Ensembl" id="ENSLLEP00000038112.1"/>
    </source>
</evidence>
<dbReference type="OrthoDB" id="9909039at2759"/>
<dbReference type="GeneTree" id="ENSGT01000000220125"/>